<dbReference type="Pfam" id="PF22528">
    <property type="entry name" value="PRMT_C"/>
    <property type="match status" value="1"/>
</dbReference>
<evidence type="ECO:0000259" key="2">
    <source>
        <dbReference type="Pfam" id="PF22528"/>
    </source>
</evidence>
<dbReference type="EMBL" id="JAUUTY010000004">
    <property type="protein sequence ID" value="KAK1645895.1"/>
    <property type="molecule type" value="Genomic_DNA"/>
</dbReference>
<dbReference type="Gene3D" id="2.70.160.11">
    <property type="entry name" value="Hnrnp arginine n-methyltransferase1"/>
    <property type="match status" value="1"/>
</dbReference>
<evidence type="ECO:0000313" key="4">
    <source>
        <dbReference type="Proteomes" id="UP001231189"/>
    </source>
</evidence>
<sequence length="101" mass="11249">MTVRRRATEVAGQQSGKTVCNGKTGGCKARNLEEPQSWKTLCRPPESSQNLSSDSNPLDIIRKKIIQGSDTTVVSTAPEDEQTHWRQTIFYSSDPIEVTLR</sequence>
<organism evidence="3 4">
    <name type="scientific">Lolium multiflorum</name>
    <name type="common">Italian ryegrass</name>
    <name type="synonym">Lolium perenne subsp. multiflorum</name>
    <dbReference type="NCBI Taxonomy" id="4521"/>
    <lineage>
        <taxon>Eukaryota</taxon>
        <taxon>Viridiplantae</taxon>
        <taxon>Streptophyta</taxon>
        <taxon>Embryophyta</taxon>
        <taxon>Tracheophyta</taxon>
        <taxon>Spermatophyta</taxon>
        <taxon>Magnoliopsida</taxon>
        <taxon>Liliopsida</taxon>
        <taxon>Poales</taxon>
        <taxon>Poaceae</taxon>
        <taxon>BOP clade</taxon>
        <taxon>Pooideae</taxon>
        <taxon>Poodae</taxon>
        <taxon>Poeae</taxon>
        <taxon>Poeae Chloroplast Group 2 (Poeae type)</taxon>
        <taxon>Loliodinae</taxon>
        <taxon>Loliinae</taxon>
        <taxon>Lolium</taxon>
    </lineage>
</organism>
<feature type="domain" description="Protein arginine N-methyltransferase" evidence="2">
    <location>
        <begin position="70"/>
        <end position="98"/>
    </location>
</feature>
<comment type="caution">
    <text evidence="3">The sequence shown here is derived from an EMBL/GenBank/DDBJ whole genome shotgun (WGS) entry which is preliminary data.</text>
</comment>
<dbReference type="Proteomes" id="UP001231189">
    <property type="component" value="Unassembled WGS sequence"/>
</dbReference>
<proteinExistence type="predicted"/>
<keyword evidence="1" id="KW-0949">S-adenosyl-L-methionine</keyword>
<gene>
    <name evidence="3" type="ORF">QYE76_063700</name>
</gene>
<name>A0AAD8S672_LOLMU</name>
<protein>
    <recommendedName>
        <fullName evidence="2">Protein arginine N-methyltransferase domain-containing protein</fullName>
    </recommendedName>
</protein>
<reference evidence="3" key="1">
    <citation type="submission" date="2023-07" db="EMBL/GenBank/DDBJ databases">
        <title>A chromosome-level genome assembly of Lolium multiflorum.</title>
        <authorList>
            <person name="Chen Y."/>
            <person name="Copetti D."/>
            <person name="Kolliker R."/>
            <person name="Studer B."/>
        </authorList>
    </citation>
    <scope>NUCLEOTIDE SEQUENCE</scope>
    <source>
        <strain evidence="3">02402/16</strain>
        <tissue evidence="3">Leaf</tissue>
    </source>
</reference>
<dbReference type="AlphaFoldDB" id="A0AAD8S672"/>
<evidence type="ECO:0000256" key="1">
    <source>
        <dbReference type="ARBA" id="ARBA00022691"/>
    </source>
</evidence>
<accession>A0AAD8S672</accession>
<dbReference type="InterPro" id="IPR055135">
    <property type="entry name" value="PRMT_dom"/>
</dbReference>
<evidence type="ECO:0000313" key="3">
    <source>
        <dbReference type="EMBL" id="KAK1645895.1"/>
    </source>
</evidence>
<keyword evidence="4" id="KW-1185">Reference proteome</keyword>